<reference evidence="11 12" key="2">
    <citation type="journal article" date="2018" name="Elife">
        <title>Firefly genomes illuminate parallel origins of bioluminescence in beetles.</title>
        <authorList>
            <person name="Fallon T.R."/>
            <person name="Lower S.E."/>
            <person name="Chang C.H."/>
            <person name="Bessho-Uehara M."/>
            <person name="Martin G.J."/>
            <person name="Bewick A.J."/>
            <person name="Behringer M."/>
            <person name="Debat H.J."/>
            <person name="Wong I."/>
            <person name="Day J.C."/>
            <person name="Suvorov A."/>
            <person name="Silva C.J."/>
            <person name="Stanger-Hall K.F."/>
            <person name="Hall D.W."/>
            <person name="Schmitz R.J."/>
            <person name="Nelson D.R."/>
            <person name="Lewis S.M."/>
            <person name="Shigenobu S."/>
            <person name="Bybee S.M."/>
            <person name="Larracuente A.M."/>
            <person name="Oba Y."/>
            <person name="Weng J.K."/>
        </authorList>
    </citation>
    <scope>NUCLEOTIDE SEQUENCE [LARGE SCALE GENOMIC DNA]</scope>
    <source>
        <strain evidence="11">1611_PpyrPB1</strain>
        <tissue evidence="11">Whole body</tissue>
    </source>
</reference>
<dbReference type="GO" id="GO:0030431">
    <property type="term" value="P:sleep"/>
    <property type="evidence" value="ECO:0007669"/>
    <property type="project" value="InterPro"/>
</dbReference>
<keyword evidence="4 9" id="KW-0732">Signal</keyword>
<dbReference type="GO" id="GO:0032222">
    <property type="term" value="P:regulation of synaptic transmission, cholinergic"/>
    <property type="evidence" value="ECO:0007669"/>
    <property type="project" value="InterPro"/>
</dbReference>
<evidence type="ECO:0000256" key="3">
    <source>
        <dbReference type="ARBA" id="ARBA00022692"/>
    </source>
</evidence>
<proteinExistence type="predicted"/>
<comment type="subcellular location">
    <subcellularLocation>
        <location evidence="1">Membrane</location>
        <topology evidence="1">Lipid-anchor</topology>
        <topology evidence="1">GPI-anchor</topology>
    </subcellularLocation>
</comment>
<keyword evidence="6" id="KW-0472">Membrane</keyword>
<dbReference type="GO" id="GO:0098552">
    <property type="term" value="C:side of membrane"/>
    <property type="evidence" value="ECO:0007669"/>
    <property type="project" value="UniProtKB-KW"/>
</dbReference>
<keyword evidence="3" id="KW-0812">Transmembrane</keyword>
<dbReference type="AlphaFoldDB" id="A0A1Y1KCY9"/>
<evidence type="ECO:0000256" key="1">
    <source>
        <dbReference type="ARBA" id="ARBA00004589"/>
    </source>
</evidence>
<gene>
    <name evidence="11" type="ORF">PPYR_12525</name>
</gene>
<evidence type="ECO:0000256" key="9">
    <source>
        <dbReference type="SAM" id="SignalP"/>
    </source>
</evidence>
<evidence type="ECO:0000256" key="2">
    <source>
        <dbReference type="ARBA" id="ARBA00022622"/>
    </source>
</evidence>
<keyword evidence="8" id="KW-0449">Lipoprotein</keyword>
<evidence type="ECO:0000256" key="8">
    <source>
        <dbReference type="ARBA" id="ARBA00023288"/>
    </source>
</evidence>
<feature type="chain" id="PRO_5033289550" evidence="9">
    <location>
        <begin position="24"/>
        <end position="140"/>
    </location>
</feature>
<dbReference type="InterPro" id="IPR050975">
    <property type="entry name" value="Sleep_regulator"/>
</dbReference>
<keyword evidence="2" id="KW-0336">GPI-anchor</keyword>
<reference evidence="11" key="3">
    <citation type="submission" date="2019-08" db="EMBL/GenBank/DDBJ databases">
        <authorList>
            <consortium name="Photinus pyralis genome working group"/>
            <person name="Fallon T.R."/>
            <person name="Sander Lower S.E."/>
            <person name="Weng J.-K."/>
        </authorList>
    </citation>
    <scope>NUCLEOTIDE SEQUENCE</scope>
    <source>
        <strain evidence="11">1611_PpyrPB1</strain>
        <tissue evidence="11">Whole body</tissue>
    </source>
</reference>
<dbReference type="EMBL" id="VVIM01000009">
    <property type="protein sequence ID" value="KAB0792905.1"/>
    <property type="molecule type" value="Genomic_DNA"/>
</dbReference>
<dbReference type="EMBL" id="GEZM01087958">
    <property type="protein sequence ID" value="JAV58368.1"/>
    <property type="molecule type" value="Transcribed_RNA"/>
</dbReference>
<dbReference type="Pfam" id="PF17064">
    <property type="entry name" value="QVR"/>
    <property type="match status" value="1"/>
</dbReference>
<keyword evidence="7" id="KW-0325">Glycoprotein</keyword>
<dbReference type="InterPro" id="IPR031424">
    <property type="entry name" value="QVR-like"/>
</dbReference>
<evidence type="ECO:0000313" key="11">
    <source>
        <dbReference type="EMBL" id="KAB0792905.1"/>
    </source>
</evidence>
<accession>A0A1Y1KCY9</accession>
<evidence type="ECO:0000313" key="12">
    <source>
        <dbReference type="Proteomes" id="UP000327044"/>
    </source>
</evidence>
<sequence>MAAALHFITVTCLTLTLVHVGSSLRCFSCSSAREDYCDDTFSFHAQTTVPVTICENSPALSIPGAGPNTHCGKTKKKNGDTPNDYVFRGCVPENYCRLVKSQVEDCEICETDKCNGSSTLLPSVYVAIVVYLLFVLNCCN</sequence>
<dbReference type="Proteomes" id="UP000327044">
    <property type="component" value="Unassembled WGS sequence"/>
</dbReference>
<dbReference type="OrthoDB" id="75169at2759"/>
<keyword evidence="12" id="KW-1185">Reference proteome</keyword>
<keyword evidence="5" id="KW-1133">Transmembrane helix</keyword>
<dbReference type="PANTHER" id="PTHR33562">
    <property type="entry name" value="ATILLA, ISOFORM B-RELATED-RELATED"/>
    <property type="match status" value="1"/>
</dbReference>
<dbReference type="InParanoid" id="A0A1Y1KCY9"/>
<evidence type="ECO:0000256" key="7">
    <source>
        <dbReference type="ARBA" id="ARBA00023180"/>
    </source>
</evidence>
<name>A0A1Y1KCY9_PHOPY</name>
<evidence type="ECO:0000256" key="6">
    <source>
        <dbReference type="ARBA" id="ARBA00023136"/>
    </source>
</evidence>
<protein>
    <submittedName>
        <fullName evidence="10">Uncharacterized protein</fullName>
    </submittedName>
</protein>
<evidence type="ECO:0000256" key="5">
    <source>
        <dbReference type="ARBA" id="ARBA00022989"/>
    </source>
</evidence>
<evidence type="ECO:0000256" key="4">
    <source>
        <dbReference type="ARBA" id="ARBA00022729"/>
    </source>
</evidence>
<evidence type="ECO:0000313" key="10">
    <source>
        <dbReference type="EMBL" id="JAV58368.1"/>
    </source>
</evidence>
<reference evidence="10" key="1">
    <citation type="journal article" date="2016" name="Sci. Rep.">
        <title>Molecular characterization of firefly nuptial gifts: a multi-omics approach sheds light on postcopulatory sexual selection.</title>
        <authorList>
            <person name="Al-Wathiqui N."/>
            <person name="Fallon T.R."/>
            <person name="South A."/>
            <person name="Weng J.K."/>
            <person name="Lewis S.M."/>
        </authorList>
    </citation>
    <scope>NUCLEOTIDE SEQUENCE</scope>
</reference>
<feature type="signal peptide" evidence="9">
    <location>
        <begin position="1"/>
        <end position="23"/>
    </location>
</feature>
<organism evidence="10">
    <name type="scientific">Photinus pyralis</name>
    <name type="common">Common eastern firefly</name>
    <name type="synonym">Lampyris pyralis</name>
    <dbReference type="NCBI Taxonomy" id="7054"/>
    <lineage>
        <taxon>Eukaryota</taxon>
        <taxon>Metazoa</taxon>
        <taxon>Ecdysozoa</taxon>
        <taxon>Arthropoda</taxon>
        <taxon>Hexapoda</taxon>
        <taxon>Insecta</taxon>
        <taxon>Pterygota</taxon>
        <taxon>Neoptera</taxon>
        <taxon>Endopterygota</taxon>
        <taxon>Coleoptera</taxon>
        <taxon>Polyphaga</taxon>
        <taxon>Elateriformia</taxon>
        <taxon>Elateroidea</taxon>
        <taxon>Lampyridae</taxon>
        <taxon>Lampyrinae</taxon>
        <taxon>Photinus</taxon>
    </lineage>
</organism>